<keyword evidence="5" id="KW-1185">Reference proteome</keyword>
<dbReference type="EMBL" id="QXFV01001784">
    <property type="protein sequence ID" value="KAE8998410.1"/>
    <property type="molecule type" value="Genomic_DNA"/>
</dbReference>
<evidence type="ECO:0000313" key="3">
    <source>
        <dbReference type="EMBL" id="KAE9309866.1"/>
    </source>
</evidence>
<dbReference type="AlphaFoldDB" id="A0A6A3JI80"/>
<sequence>MECDAFHMERLLNFAGASEGMHFGFIKSRMDKAVAVELKSEDEYFNALISLSEYSFPAFNKDASHSIPGTDMKKSDGSFNNLFHYDYSNSVDYAFIYDCLANPLIRTPAYQQYCAKHRNGLKGMCFDCLERYRVVTRNLIPLMKTLRKDLCSIYFVDVLYDLIRFENRDLYAFIAYVVNQFRDGSSFKSFMAEFGKKKARQLLKTMNRPFRRIDFKFVLKKYVPLLYMVYAYCADVRVDCLDRVYDYMLYEGLSVFKNVPSKLVVVGYKVDDQYRIDVLETNAVLDFAGDRQFQIASNTLLEGMNFGFYDARLKAYHDNNIMNGRIGNQVREIYAGFSFNGRSVFSSRIIRSEDVIVVGFLKASDNTFQNFRLDIHIESIIPNSSSLDSIRFIKHSKWSFEDNEADACYIQGEE</sequence>
<accession>A0A6A3JI80</accession>
<dbReference type="Proteomes" id="UP000435112">
    <property type="component" value="Unassembled WGS sequence"/>
</dbReference>
<dbReference type="Proteomes" id="UP000434957">
    <property type="component" value="Unassembled WGS sequence"/>
</dbReference>
<reference evidence="4 6" key="1">
    <citation type="submission" date="2018-09" db="EMBL/GenBank/DDBJ databases">
        <title>Genomic investigation of the strawberry pathogen Phytophthora fragariae indicates pathogenicity is determined by transcriptional variation in three key races.</title>
        <authorList>
            <person name="Adams T.M."/>
            <person name="Armitage A.D."/>
            <person name="Sobczyk M.K."/>
            <person name="Bates H.J."/>
            <person name="Dunwell J.M."/>
            <person name="Nellist C.F."/>
            <person name="Harrison R.J."/>
        </authorList>
    </citation>
    <scope>NUCLEOTIDE SEQUENCE [LARGE SCALE GENOMIC DNA]</scope>
    <source>
        <strain evidence="2 4">SCRP249</strain>
        <strain evidence="1 6">SCRP324</strain>
        <strain evidence="3 5">SCRP333</strain>
    </source>
</reference>
<gene>
    <name evidence="2" type="ORF">PR001_g19332</name>
    <name evidence="1" type="ORF">PR002_g19814</name>
    <name evidence="3" type="ORF">PR003_g20411</name>
</gene>
<dbReference type="EMBL" id="QXFU01001829">
    <property type="protein sequence ID" value="KAE8994809.1"/>
    <property type="molecule type" value="Genomic_DNA"/>
</dbReference>
<evidence type="ECO:0000313" key="1">
    <source>
        <dbReference type="EMBL" id="KAE8994809.1"/>
    </source>
</evidence>
<organism evidence="1 6">
    <name type="scientific">Phytophthora rubi</name>
    <dbReference type="NCBI Taxonomy" id="129364"/>
    <lineage>
        <taxon>Eukaryota</taxon>
        <taxon>Sar</taxon>
        <taxon>Stramenopiles</taxon>
        <taxon>Oomycota</taxon>
        <taxon>Peronosporomycetes</taxon>
        <taxon>Peronosporales</taxon>
        <taxon>Peronosporaceae</taxon>
        <taxon>Phytophthora</taxon>
    </lineage>
</organism>
<protein>
    <submittedName>
        <fullName evidence="1">Uncharacterized protein</fullName>
    </submittedName>
</protein>
<proteinExistence type="predicted"/>
<name>A0A6A3JI80_9STRA</name>
<evidence type="ECO:0000313" key="5">
    <source>
        <dbReference type="Proteomes" id="UP000434957"/>
    </source>
</evidence>
<comment type="caution">
    <text evidence="1">The sequence shown here is derived from an EMBL/GenBank/DDBJ whole genome shotgun (WGS) entry which is preliminary data.</text>
</comment>
<dbReference type="EMBL" id="QXFT01001811">
    <property type="protein sequence ID" value="KAE9309866.1"/>
    <property type="molecule type" value="Genomic_DNA"/>
</dbReference>
<evidence type="ECO:0000313" key="6">
    <source>
        <dbReference type="Proteomes" id="UP000435112"/>
    </source>
</evidence>
<dbReference type="OrthoDB" id="90760at2759"/>
<dbReference type="Proteomes" id="UP000429607">
    <property type="component" value="Unassembled WGS sequence"/>
</dbReference>
<evidence type="ECO:0000313" key="2">
    <source>
        <dbReference type="EMBL" id="KAE8998410.1"/>
    </source>
</evidence>
<evidence type="ECO:0000313" key="4">
    <source>
        <dbReference type="Proteomes" id="UP000429607"/>
    </source>
</evidence>